<comment type="pathway">
    <text evidence="4">Energy metabolism; nitrogen metabolism.</text>
</comment>
<dbReference type="FunFam" id="3.20.20.70:FF:000061">
    <property type="entry name" value="Glutamate synthase large subunit"/>
    <property type="match status" value="1"/>
</dbReference>
<comment type="cofactor">
    <cofactor evidence="3">
        <name>FAD</name>
        <dbReference type="ChEBI" id="CHEBI:57692"/>
    </cofactor>
</comment>
<evidence type="ECO:0000256" key="14">
    <source>
        <dbReference type="ARBA" id="ARBA00022962"/>
    </source>
</evidence>
<keyword evidence="15" id="KW-0560">Oxidoreductase</keyword>
<evidence type="ECO:0000256" key="23">
    <source>
        <dbReference type="ARBA" id="ARBA00072108"/>
    </source>
</evidence>
<dbReference type="SUPFAM" id="SSF69336">
    <property type="entry name" value="Alpha subunit of glutamate synthase, C-terminal domain"/>
    <property type="match status" value="1"/>
</dbReference>
<keyword evidence="13" id="KW-0521">NADP</keyword>
<comment type="function">
    <text evidence="22">Catalyzes the conversion of L-glutamine and 2-oxoglutarate into two molecules of L-glutamate.</text>
</comment>
<evidence type="ECO:0000259" key="25">
    <source>
        <dbReference type="PROSITE" id="PS51278"/>
    </source>
</evidence>
<dbReference type="InterPro" id="IPR050711">
    <property type="entry name" value="ET-N_metabolism_enzyme"/>
</dbReference>
<evidence type="ECO:0000256" key="24">
    <source>
        <dbReference type="ARBA" id="ARBA00079921"/>
    </source>
</evidence>
<comment type="similarity">
    <text evidence="6">Belongs to the glutamate synthase family.</text>
</comment>
<dbReference type="Gene3D" id="3.60.20.10">
    <property type="entry name" value="Glutamine Phosphoribosylpyrophosphate, subunit 1, domain 1"/>
    <property type="match status" value="1"/>
</dbReference>
<accession>A0A2T1K6Q2</accession>
<dbReference type="PANTHER" id="PTHR11938:SF148">
    <property type="entry name" value="GLUTAMATE SYNTHASE [NADPH] LARGE CHAIN"/>
    <property type="match status" value="1"/>
</dbReference>
<evidence type="ECO:0000256" key="4">
    <source>
        <dbReference type="ARBA" id="ARBA00004802"/>
    </source>
</evidence>
<dbReference type="Pfam" id="PF01493">
    <property type="entry name" value="GXGXG"/>
    <property type="match status" value="1"/>
</dbReference>
<evidence type="ECO:0000313" key="27">
    <source>
        <dbReference type="Proteomes" id="UP000239866"/>
    </source>
</evidence>
<keyword evidence="12" id="KW-0274">FAD</keyword>
<dbReference type="RefSeq" id="WP_106763258.1">
    <property type="nucleotide sequence ID" value="NZ_PXNP01000096.1"/>
</dbReference>
<evidence type="ECO:0000256" key="5">
    <source>
        <dbReference type="ARBA" id="ARBA00004909"/>
    </source>
</evidence>
<evidence type="ECO:0000256" key="11">
    <source>
        <dbReference type="ARBA" id="ARBA00022723"/>
    </source>
</evidence>
<evidence type="ECO:0000256" key="17">
    <source>
        <dbReference type="ARBA" id="ARBA00023014"/>
    </source>
</evidence>
<dbReference type="SUPFAM" id="SSF51395">
    <property type="entry name" value="FMN-linked oxidoreductases"/>
    <property type="match status" value="1"/>
</dbReference>
<evidence type="ECO:0000256" key="8">
    <source>
        <dbReference type="ARBA" id="ARBA00022605"/>
    </source>
</evidence>
<dbReference type="SUPFAM" id="SSF56235">
    <property type="entry name" value="N-terminal nucleophile aminohydrolases (Ntn hydrolases)"/>
    <property type="match status" value="1"/>
</dbReference>
<evidence type="ECO:0000256" key="10">
    <source>
        <dbReference type="ARBA" id="ARBA00022643"/>
    </source>
</evidence>
<evidence type="ECO:0000256" key="15">
    <source>
        <dbReference type="ARBA" id="ARBA00023002"/>
    </source>
</evidence>
<dbReference type="InterPro" id="IPR036485">
    <property type="entry name" value="Glu_synth_asu_C_sf"/>
</dbReference>
<keyword evidence="8" id="KW-0028">Amino-acid biosynthesis</keyword>
<dbReference type="CDD" id="cd02808">
    <property type="entry name" value="GltS_FMN"/>
    <property type="match status" value="1"/>
</dbReference>
<dbReference type="PANTHER" id="PTHR11938">
    <property type="entry name" value="FAD NADPH DEHYDROGENASE/OXIDOREDUCTASE"/>
    <property type="match status" value="1"/>
</dbReference>
<evidence type="ECO:0000256" key="12">
    <source>
        <dbReference type="ARBA" id="ARBA00022827"/>
    </source>
</evidence>
<evidence type="ECO:0000313" key="26">
    <source>
        <dbReference type="EMBL" id="PSF05834.1"/>
    </source>
</evidence>
<evidence type="ECO:0000256" key="13">
    <source>
        <dbReference type="ARBA" id="ARBA00022857"/>
    </source>
</evidence>
<dbReference type="OrthoDB" id="9758182at2"/>
<evidence type="ECO:0000256" key="3">
    <source>
        <dbReference type="ARBA" id="ARBA00001974"/>
    </source>
</evidence>
<dbReference type="NCBIfam" id="NF008730">
    <property type="entry name" value="PRK11750.1"/>
    <property type="match status" value="1"/>
</dbReference>
<name>A0A2T1K6Q2_9GAMM</name>
<dbReference type="InterPro" id="IPR013785">
    <property type="entry name" value="Aldolase_TIM"/>
</dbReference>
<keyword evidence="19" id="KW-0003">3Fe-4S</keyword>
<dbReference type="GO" id="GO:0006537">
    <property type="term" value="P:glutamate biosynthetic process"/>
    <property type="evidence" value="ECO:0007669"/>
    <property type="project" value="UniProtKB-KW"/>
</dbReference>
<comment type="caution">
    <text evidence="26">The sequence shown here is derived from an EMBL/GenBank/DDBJ whole genome shotgun (WGS) entry which is preliminary data.</text>
</comment>
<keyword evidence="14" id="KW-0315">Glutamine amidotransferase</keyword>
<keyword evidence="17" id="KW-0411">Iron-sulfur</keyword>
<evidence type="ECO:0000256" key="1">
    <source>
        <dbReference type="ARBA" id="ARBA00001917"/>
    </source>
</evidence>
<evidence type="ECO:0000256" key="7">
    <source>
        <dbReference type="ARBA" id="ARBA00012079"/>
    </source>
</evidence>
<comment type="pathway">
    <text evidence="5">Nitrogen metabolism.</text>
</comment>
<dbReference type="FunFam" id="2.160.20.60:FF:000002">
    <property type="entry name" value="Glutamate synthase, large subunit"/>
    <property type="match status" value="1"/>
</dbReference>
<keyword evidence="10" id="KW-0288">FMN</keyword>
<dbReference type="Pfam" id="PF04898">
    <property type="entry name" value="Glu_syn_central"/>
    <property type="match status" value="1"/>
</dbReference>
<dbReference type="Pfam" id="PF01645">
    <property type="entry name" value="Glu_synthase"/>
    <property type="match status" value="1"/>
</dbReference>
<evidence type="ECO:0000256" key="6">
    <source>
        <dbReference type="ARBA" id="ARBA00009716"/>
    </source>
</evidence>
<proteinExistence type="inferred from homology"/>
<dbReference type="FunFam" id="3.20.20.70:FF:000109">
    <property type="entry name" value="Glutamate synthase, large subunit"/>
    <property type="match status" value="1"/>
</dbReference>
<dbReference type="Gene3D" id="2.160.20.60">
    <property type="entry name" value="Glutamate synthase, alpha subunit, C-terminal domain"/>
    <property type="match status" value="1"/>
</dbReference>
<reference evidence="26 27" key="1">
    <citation type="submission" date="2018-03" db="EMBL/GenBank/DDBJ databases">
        <title>Marinobacter brunus sp. nov., a marine bacterium of Gamma-proteobacteria isolated from the surface seawater of the South China Sea.</title>
        <authorList>
            <person name="Cheng H."/>
            <person name="Wu Y.-H."/>
            <person name="Xamxidin M."/>
            <person name="Xu X.-W."/>
        </authorList>
    </citation>
    <scope>NUCLEOTIDE SEQUENCE [LARGE SCALE GENOMIC DNA]</scope>
    <source>
        <strain evidence="26 27">NH169-3</strain>
    </source>
</reference>
<dbReference type="EMBL" id="PXNP01000096">
    <property type="protein sequence ID" value="PSF05834.1"/>
    <property type="molecule type" value="Genomic_DNA"/>
</dbReference>
<dbReference type="GO" id="GO:0051538">
    <property type="term" value="F:3 iron, 4 sulfur cluster binding"/>
    <property type="evidence" value="ECO:0007669"/>
    <property type="project" value="UniProtKB-KW"/>
</dbReference>
<organism evidence="26 27">
    <name type="scientific">Marinobacter fuscus</name>
    <dbReference type="NCBI Taxonomy" id="2109942"/>
    <lineage>
        <taxon>Bacteria</taxon>
        <taxon>Pseudomonadati</taxon>
        <taxon>Pseudomonadota</taxon>
        <taxon>Gammaproteobacteria</taxon>
        <taxon>Pseudomonadales</taxon>
        <taxon>Marinobacteraceae</taxon>
        <taxon>Marinobacter</taxon>
    </lineage>
</organism>
<keyword evidence="9" id="KW-0285">Flavoprotein</keyword>
<dbReference type="InterPro" id="IPR029055">
    <property type="entry name" value="Ntn_hydrolases_N"/>
</dbReference>
<dbReference type="PROSITE" id="PS51278">
    <property type="entry name" value="GATASE_TYPE_2"/>
    <property type="match status" value="1"/>
</dbReference>
<dbReference type="Pfam" id="PF00310">
    <property type="entry name" value="GATase_2"/>
    <property type="match status" value="1"/>
</dbReference>
<dbReference type="InterPro" id="IPR002932">
    <property type="entry name" value="Glu_synthdom"/>
</dbReference>
<dbReference type="GO" id="GO:0019676">
    <property type="term" value="P:ammonia assimilation cycle"/>
    <property type="evidence" value="ECO:0007669"/>
    <property type="project" value="TreeGrafter"/>
</dbReference>
<feature type="domain" description="Glutamine amidotransferase type-2" evidence="25">
    <location>
        <begin position="15"/>
        <end position="405"/>
    </location>
</feature>
<evidence type="ECO:0000256" key="22">
    <source>
        <dbReference type="ARBA" id="ARBA00053198"/>
    </source>
</evidence>
<keyword evidence="11" id="KW-0479">Metal-binding</keyword>
<keyword evidence="18" id="KW-0314">Glutamate biosynthesis</keyword>
<gene>
    <name evidence="26" type="ORF">C7H09_12775</name>
</gene>
<dbReference type="CDD" id="cd00982">
    <property type="entry name" value="gltB_C"/>
    <property type="match status" value="1"/>
</dbReference>
<evidence type="ECO:0000256" key="19">
    <source>
        <dbReference type="ARBA" id="ARBA00023291"/>
    </source>
</evidence>
<dbReference type="CDD" id="cd00713">
    <property type="entry name" value="GltS"/>
    <property type="match status" value="1"/>
</dbReference>
<comment type="cofactor">
    <cofactor evidence="2">
        <name>[3Fe-4S] cluster</name>
        <dbReference type="ChEBI" id="CHEBI:21137"/>
    </cofactor>
</comment>
<dbReference type="InterPro" id="IPR017932">
    <property type="entry name" value="GATase_2_dom"/>
</dbReference>
<dbReference type="GO" id="GO:0046872">
    <property type="term" value="F:metal ion binding"/>
    <property type="evidence" value="ECO:0007669"/>
    <property type="project" value="UniProtKB-KW"/>
</dbReference>
<dbReference type="InterPro" id="IPR006982">
    <property type="entry name" value="Glu_synth_centr_N"/>
</dbReference>
<keyword evidence="16" id="KW-0408">Iron</keyword>
<evidence type="ECO:0000256" key="9">
    <source>
        <dbReference type="ARBA" id="ARBA00022630"/>
    </source>
</evidence>
<comment type="pathway">
    <text evidence="20">Amino-acid biosynthesis; L-glutamate biosynthesis via GLT pathway; L-glutamate from 2-oxoglutarate and L-glutamine (NADP(+) route): step 1/1.</text>
</comment>
<evidence type="ECO:0000256" key="21">
    <source>
        <dbReference type="ARBA" id="ARBA00048151"/>
    </source>
</evidence>
<sequence length="1482" mass="162040">MTTGLYHPDEFRDNCGFGLIAHMKGEASHKLLQTAIESLTCMTHRGGIAADGKTGDGCGLLLQSPKAFLQKAAEAAFNKKPGDLFAVGQVFLAKDDQKATAARAALEKRLCEQGLEILGWRDVPVDDSCLGPMALDCLPRIQQVFVEPAGKTEKDFAISLFIGRRHAERDLADDPDFYICSLSHRTLAYKGLMMPADLANFYLDLGDPDLQTAICVFHQRFSTNTMPRWPLAQPFRFLAHNGEINTIDGNRNWAIARAAKFSSPDLPDLQTLQPLVNLAGSDSSSMDNMLEILLAGGVDLFRAVRMMIPPAWQNVDTMDSELRAFYEYNSMHMEPWDGPAGLVMSDGRYALCMLDRNGLRPARWVITKDDFITLASEVGTYGYQPEDVVAKGRVGPGQMLAIDTESGEVLHTRDIDLRLKKAQPYKRWLKENALRVETTLNQATPEFKLMDAEDLLVHQKMFNISFEERDQVLRPLAENAQEAVGSMGDDTPMAVLSSKVRHVADYFRQKFAQVTNPPIDPLRETIVMSLETCLGAEQNVFEETPEHANRIILTTPVLSPAKFLRLSNNDRPGFEVQKIALGYRPEEGLEQAVCRVCDEAEQAARDGKALLILSDKDLVQGELPVNALMATGAVHHHLVAKGLRCDSNIIVETGWARDPHHFAVLFGFGATAVYPYLAYQVMNDLIRTGEILMDPIEAKNNYRKGINKGLLKILSKMGISTITSYRGAQLFEGIGLADNVVDLCFKGVPSRIQGADFYDFQQDQELLASVAWKPRKPLSQGGLLKYVHGQEYHAFNPDVVGKLQDAVSAGDYGIYKEYAGLVNERPVATLRDLLVFRDGIQPIDLSDVEPVEGIFPRFDSAAMSLGALSPEAHEALAVAMNTLGGRSNSGEGGEDPVRYGNNKRSKIKQVASGRFGVTAEYLRSADVMQIKVAQGAKPGEGGQLPGGKVNDLIARLRYSVPGVTLISPPPHHDIYSIEDLAQLIFDLKQVNPQALVSVKLVSEPGVGTIAAGVAKAYADLITVSGYDGGTAASPLTSIRYAGSPWELGLTETQQALRANDLRGKIRLQTDGGIKTGLDVVKAAILGAESFGFGTTPMVALGCKYLRICHLNNCATGVATQNDYLREEHFKGTVEMAMNFFRFVAEETREWLAKLGVRSLQDLVGRVDLLERLPGDTERQKKLDLTRLLQNDHIPADKPHTCQSERNEPFDEGKLAEQIVADTAAAIAEKSGGAWSYRVTNCDRSIGARLSGEIAARYGNQGMADAPITLDLTGTAGQSFGVWNVGGLNLILQGDANDYVGKGMTGGKLVIKPPRGSDFKTQETSIAGNTCLYGATGGKLFAAGTAGERFAVRNSGAHAVVEGAGDHCCEYMTGGLVTVLGTTGHNFGAGMTGGFAYVLDMDNTFVDKYNHELVEIQRISREDMEAYRNHLRGVIREHISETGSAWAEHLLEDFDDYIGRFWLVKPKAANLRSLLASTRARPE</sequence>
<keyword evidence="27" id="KW-1185">Reference proteome</keyword>
<evidence type="ECO:0000256" key="16">
    <source>
        <dbReference type="ARBA" id="ARBA00023004"/>
    </source>
</evidence>
<protein>
    <recommendedName>
        <fullName evidence="23">Glutamate synthase [NADPH] large chain</fullName>
        <ecNumber evidence="7">1.4.1.13</ecNumber>
    </recommendedName>
    <alternativeName>
        <fullName evidence="24">Glutamate synthase subunit alpha</fullName>
    </alternativeName>
</protein>
<dbReference type="EC" id="1.4.1.13" evidence="7"/>
<comment type="catalytic activity">
    <reaction evidence="21">
        <text>2 L-glutamate + NADP(+) = L-glutamine + 2-oxoglutarate + NADPH + H(+)</text>
        <dbReference type="Rhea" id="RHEA:15501"/>
        <dbReference type="ChEBI" id="CHEBI:15378"/>
        <dbReference type="ChEBI" id="CHEBI:16810"/>
        <dbReference type="ChEBI" id="CHEBI:29985"/>
        <dbReference type="ChEBI" id="CHEBI:57783"/>
        <dbReference type="ChEBI" id="CHEBI:58349"/>
        <dbReference type="ChEBI" id="CHEBI:58359"/>
        <dbReference type="EC" id="1.4.1.13"/>
    </reaction>
</comment>
<dbReference type="InterPro" id="IPR002489">
    <property type="entry name" value="Glu_synth_asu_C"/>
</dbReference>
<dbReference type="FunFam" id="3.60.20.10:FF:000001">
    <property type="entry name" value="Glutamate synthase, large subunit"/>
    <property type="match status" value="1"/>
</dbReference>
<dbReference type="Proteomes" id="UP000239866">
    <property type="component" value="Unassembled WGS sequence"/>
</dbReference>
<evidence type="ECO:0000256" key="2">
    <source>
        <dbReference type="ARBA" id="ARBA00001927"/>
    </source>
</evidence>
<comment type="cofactor">
    <cofactor evidence="1">
        <name>FMN</name>
        <dbReference type="ChEBI" id="CHEBI:58210"/>
    </cofactor>
</comment>
<evidence type="ECO:0000256" key="18">
    <source>
        <dbReference type="ARBA" id="ARBA00023164"/>
    </source>
</evidence>
<evidence type="ECO:0000256" key="20">
    <source>
        <dbReference type="ARBA" id="ARBA00037898"/>
    </source>
</evidence>
<dbReference type="Gene3D" id="3.20.20.70">
    <property type="entry name" value="Aldolase class I"/>
    <property type="match status" value="2"/>
</dbReference>
<dbReference type="GO" id="GO:0004355">
    <property type="term" value="F:glutamate synthase (NADPH) activity"/>
    <property type="evidence" value="ECO:0007669"/>
    <property type="project" value="UniProtKB-EC"/>
</dbReference>